<comment type="caution">
    <text evidence="1">The sequence shown here is derived from an EMBL/GenBank/DDBJ whole genome shotgun (WGS) entry which is preliminary data.</text>
</comment>
<dbReference type="AlphaFoldDB" id="A0A9N9N5Y5"/>
<reference evidence="1" key="1">
    <citation type="submission" date="2021-06" db="EMBL/GenBank/DDBJ databases">
        <authorList>
            <person name="Kallberg Y."/>
            <person name="Tangrot J."/>
            <person name="Rosling A."/>
        </authorList>
    </citation>
    <scope>NUCLEOTIDE SEQUENCE</scope>
    <source>
        <strain evidence="1">87-6 pot B 2015</strain>
    </source>
</reference>
<gene>
    <name evidence="1" type="ORF">FMOSSE_LOCUS13928</name>
</gene>
<feature type="non-terminal residue" evidence="1">
    <location>
        <position position="1"/>
    </location>
</feature>
<dbReference type="Proteomes" id="UP000789375">
    <property type="component" value="Unassembled WGS sequence"/>
</dbReference>
<organism evidence="1 2">
    <name type="scientific">Funneliformis mosseae</name>
    <name type="common">Endomycorrhizal fungus</name>
    <name type="synonym">Glomus mosseae</name>
    <dbReference type="NCBI Taxonomy" id="27381"/>
    <lineage>
        <taxon>Eukaryota</taxon>
        <taxon>Fungi</taxon>
        <taxon>Fungi incertae sedis</taxon>
        <taxon>Mucoromycota</taxon>
        <taxon>Glomeromycotina</taxon>
        <taxon>Glomeromycetes</taxon>
        <taxon>Glomerales</taxon>
        <taxon>Glomeraceae</taxon>
        <taxon>Funneliformis</taxon>
    </lineage>
</organism>
<sequence>SGCTPAFDDNEKNAFINKVTQELYKLLHEVINTLSLNFSITTTK</sequence>
<accession>A0A9N9N5Y5</accession>
<name>A0A9N9N5Y5_FUNMO</name>
<dbReference type="EMBL" id="CAJVPP010009301">
    <property type="protein sequence ID" value="CAG8703517.1"/>
    <property type="molecule type" value="Genomic_DNA"/>
</dbReference>
<protein>
    <submittedName>
        <fullName evidence="1">13594_t:CDS:1</fullName>
    </submittedName>
</protein>
<proteinExistence type="predicted"/>
<evidence type="ECO:0000313" key="1">
    <source>
        <dbReference type="EMBL" id="CAG8703517.1"/>
    </source>
</evidence>
<keyword evidence="2" id="KW-1185">Reference proteome</keyword>
<evidence type="ECO:0000313" key="2">
    <source>
        <dbReference type="Proteomes" id="UP000789375"/>
    </source>
</evidence>